<name>A0A132NNT2_GIAIN</name>
<organism evidence="3 4">
    <name type="scientific">Giardia duodenalis assemblage B</name>
    <dbReference type="NCBI Taxonomy" id="1394984"/>
    <lineage>
        <taxon>Eukaryota</taxon>
        <taxon>Metamonada</taxon>
        <taxon>Diplomonadida</taxon>
        <taxon>Hexamitidae</taxon>
        <taxon>Giardiinae</taxon>
        <taxon>Giardia</taxon>
    </lineage>
</organism>
<evidence type="ECO:0008006" key="5">
    <source>
        <dbReference type="Google" id="ProtNLM"/>
    </source>
</evidence>
<dbReference type="InterPro" id="IPR026832">
    <property type="entry name" value="Asteroid"/>
</dbReference>
<dbReference type="PANTHER" id="PTHR15665">
    <property type="entry name" value="ASTEROID PROTEIN"/>
    <property type="match status" value="1"/>
</dbReference>
<evidence type="ECO:0000313" key="3">
    <source>
        <dbReference type="EMBL" id="KWX11749.1"/>
    </source>
</evidence>
<dbReference type="OrthoDB" id="25987at2759"/>
<sequence>MVIRHLTSFVNSIQGASTRESLIKLLAGGTGKESPEQHSRGKPKQLRVAIDGDSLFYYLYMQKVDWITGGDGPSFASAVKSFFDSLEHFDIVPVVFVPPSYINPMSPSAELKKGKVRLQYTVKVANIITKNSGRNLTKSAKAVAFYPLSHYTFIHALRTNKVQFRVTDGPVVPYICAYAKEKNIPVIAYDNIYYACDIPYYIYCDSITFKPNDIQARIIWPSVLLRSLKLSLKQFQLICRLLPSDFYASGVLSPFQDMIFGSFDSTEEQQKGPDVHVQQINALVSYVRDHSNTADDASSDDYSEFFANIQELNAKYYAEHITDYSKQSTAAAGNTDGDRAQDESNNVEELPVTDQKRLIELLHESGRMFNFKDYKNPVKLVIPTERSRYGTQALPDWIETFMRQGFIPPILVFAINFGFMPLPCGVEAVSGSLLGRTSACLLARQLRLFTYSLLGLSRINEQLRYGEDWIEEGLDVPLLSDLVGEYHLFPLTELLTGKDISYLEKFPSLTGPVRRELALLVLLDGDSELLSTLINRFSKPVAAEASDSNLAKASESSPWHTDVFILACIIHTLRRLAEIEKTCERMEADHISVSPEMLAAILTAAYLPLHSDTEQTSPKRSMCQIDLHMLTLVSALQFVYEAALMVNSLFGKPLDVQVTELHRGISYAILYHEEAEEKNSQIRKYNKELVDPNTPFYQSNAYRATEQARQEKNYFIISAQERYICDNVEKYERLRLALTTLSQDVLPNIENATSSSAVAIMKLTDGSYTNECDSQALPVEERFRTVNQGQKSLRNFKKRETPHSFTDLRNNHSNKSRQSIASLRNSKGNDD</sequence>
<feature type="compositionally biased region" description="Polar residues" evidence="2">
    <location>
        <begin position="803"/>
        <end position="831"/>
    </location>
</feature>
<evidence type="ECO:0000313" key="4">
    <source>
        <dbReference type="Proteomes" id="UP000070089"/>
    </source>
</evidence>
<comment type="caution">
    <text evidence="3">The sequence shown here is derived from an EMBL/GenBank/DDBJ whole genome shotgun (WGS) entry which is preliminary data.</text>
</comment>
<dbReference type="SUPFAM" id="SSF88723">
    <property type="entry name" value="PIN domain-like"/>
    <property type="match status" value="1"/>
</dbReference>
<proteinExistence type="inferred from homology"/>
<accession>A0A132NNT2</accession>
<dbReference type="AlphaFoldDB" id="A0A132NNT2"/>
<evidence type="ECO:0000256" key="1">
    <source>
        <dbReference type="ARBA" id="ARBA00007398"/>
    </source>
</evidence>
<comment type="similarity">
    <text evidence="1">Belongs to the asteroid family.</text>
</comment>
<dbReference type="VEuPathDB" id="GiardiaDB:QR46_4277"/>
<gene>
    <name evidence="3" type="ORF">QR46_4277</name>
</gene>
<dbReference type="EMBL" id="JXTI01000158">
    <property type="protein sequence ID" value="KWX11749.1"/>
    <property type="molecule type" value="Genomic_DNA"/>
</dbReference>
<dbReference type="Proteomes" id="UP000070089">
    <property type="component" value="Unassembled WGS sequence"/>
</dbReference>
<feature type="region of interest" description="Disordered" evidence="2">
    <location>
        <begin position="328"/>
        <end position="347"/>
    </location>
</feature>
<reference evidence="3 4" key="1">
    <citation type="journal article" date="2015" name="Mol. Biochem. Parasitol.">
        <title>Identification of polymorphic genes for use in assemblage B genotyping assays through comparative genomics of multiple assemblage B Giardia duodenalis isolates.</title>
        <authorList>
            <person name="Wielinga C."/>
            <person name="Thompson R.C."/>
            <person name="Monis P."/>
            <person name="Ryan U."/>
        </authorList>
    </citation>
    <scope>NUCLEOTIDE SEQUENCE [LARGE SCALE GENOMIC DNA]</scope>
    <source>
        <strain evidence="3 4">BAH15c1</strain>
    </source>
</reference>
<feature type="region of interest" description="Disordered" evidence="2">
    <location>
        <begin position="790"/>
        <end position="831"/>
    </location>
</feature>
<dbReference type="Gene3D" id="3.40.50.1010">
    <property type="entry name" value="5'-nuclease"/>
    <property type="match status" value="1"/>
</dbReference>
<dbReference type="PANTHER" id="PTHR15665:SF1">
    <property type="entry name" value="PROTEIN ASTEROID HOMOLOG 1"/>
    <property type="match status" value="1"/>
</dbReference>
<dbReference type="InterPro" id="IPR029060">
    <property type="entry name" value="PIN-like_dom_sf"/>
</dbReference>
<evidence type="ECO:0000256" key="2">
    <source>
        <dbReference type="SAM" id="MobiDB-lite"/>
    </source>
</evidence>
<protein>
    <recommendedName>
        <fullName evidence="5">Asteroid domain-containing protein</fullName>
    </recommendedName>
</protein>